<dbReference type="InterPro" id="IPR001767">
    <property type="entry name" value="Hedgehog_Hint"/>
</dbReference>
<feature type="compositionally biased region" description="Pro residues" evidence="2">
    <location>
        <begin position="493"/>
        <end position="557"/>
    </location>
</feature>
<dbReference type="Pfam" id="PF01079">
    <property type="entry name" value="Hint"/>
    <property type="match status" value="1"/>
</dbReference>
<feature type="domain" description="Hint" evidence="4">
    <location>
        <begin position="589"/>
        <end position="696"/>
    </location>
</feature>
<feature type="compositionally biased region" description="Low complexity" evidence="2">
    <location>
        <begin position="395"/>
        <end position="492"/>
    </location>
</feature>
<keyword evidence="6" id="KW-1185">Reference proteome</keyword>
<dbReference type="Proteomes" id="UP001157974">
    <property type="component" value="Unassembled WGS sequence"/>
</dbReference>
<sequence>MRYWNIGVGCILLGMLLGVTAVERRVPYSEIDIPANAAGEDLLFGRVVRLDRFDESVLVTNAIPSNPSGDFAVFTYIYKLDPTGQSQPTNILNLSGWGACVDVYDGTMATTGTGSEVRFYSVQSDGATLEQTFDTGDVLPAGRFGFNCALGPDVFMLTSFDSSTLDTVEYFLFRGTDGNWTCRGGEGSCQPTDLSGRFDLDQRFKFDTDGSLLQVISETNPQQIIVYSISQTGQIATPIFDTVGTGGGGEAISAGDIANKTLAYNRQYLVDYTNSTTGPRFQRNETNFIRVSAVPPEWVFYVQGDVLSNVDSPLDIRVVAFNETSGRFVNEYLIATNDMGTAGFSDTIRDADMAAANVIAIGSPSTGAVNKGDGQTVYVYLLETPTPIPTPTPSSTPTSGPATPTPTSGPATPTPTDGPATPTPTDGPATPTPTDGPATPTPTDGPATPTPTDGPATPTPTGGPATPTPTGGPATPTPTGGPATPTPTGGPATPTPTDAPPTPTPTDAPPTPTPTDAPPTPTATDAPPTPTPTDAPPTPTPTDEPPTPTPTDSPPTPTASETTSTSPSETATASPSVSPTPTPTPTAEPVCFSAESEVTVMRGNEVEKIALREVRSGDLVEAFNATGELVFTEAVLVQHANCEAATELLEVSYEGANAKTGTLKLTGNHLILEELNPRRFVKAQSLKVGGELLIVGDDGRKPSRARITSIHKTNGPVRNVLTMNNMVVVDGVLASSFTAVLNIPTRIQAALLAPLKVLHLLGLNGVANYFDKAVHSFIFGTLLGRN</sequence>
<evidence type="ECO:0000256" key="1">
    <source>
        <dbReference type="ARBA" id="ARBA00022581"/>
    </source>
</evidence>
<proteinExistence type="predicted"/>
<dbReference type="PANTHER" id="PTHR13037">
    <property type="entry name" value="FORMIN"/>
    <property type="match status" value="1"/>
</dbReference>
<evidence type="ECO:0000313" key="6">
    <source>
        <dbReference type="Proteomes" id="UP001157974"/>
    </source>
</evidence>
<keyword evidence="1" id="KW-0945">Host-virus interaction</keyword>
<name>A0AAV8V3H0_9RHOD</name>
<feature type="chain" id="PRO_5043809973" description="Hint domain-containing protein" evidence="3">
    <location>
        <begin position="22"/>
        <end position="786"/>
    </location>
</feature>
<evidence type="ECO:0000256" key="3">
    <source>
        <dbReference type="SAM" id="SignalP"/>
    </source>
</evidence>
<dbReference type="AlphaFoldDB" id="A0AAV8V3H0"/>
<evidence type="ECO:0000259" key="4">
    <source>
        <dbReference type="SMART" id="SM00306"/>
    </source>
</evidence>
<evidence type="ECO:0000256" key="2">
    <source>
        <dbReference type="SAM" id="MobiDB-lite"/>
    </source>
</evidence>
<dbReference type="PRINTS" id="PR01217">
    <property type="entry name" value="PRICHEXTENSN"/>
</dbReference>
<dbReference type="PANTHER" id="PTHR13037:SF24">
    <property type="entry name" value="POLYCOMB PROTEIN PCL-RELATED"/>
    <property type="match status" value="1"/>
</dbReference>
<dbReference type="InterPro" id="IPR003587">
    <property type="entry name" value="Hint_dom_N"/>
</dbReference>
<accession>A0AAV8V3H0</accession>
<dbReference type="SUPFAM" id="SSF51294">
    <property type="entry name" value="Hedgehog/intein (Hint) domain"/>
    <property type="match status" value="1"/>
</dbReference>
<dbReference type="InterPro" id="IPR036844">
    <property type="entry name" value="Hint_dom_sf"/>
</dbReference>
<feature type="compositionally biased region" description="Low complexity" evidence="2">
    <location>
        <begin position="558"/>
        <end position="577"/>
    </location>
</feature>
<gene>
    <name evidence="5" type="ORF">NDN08_005563</name>
</gene>
<evidence type="ECO:0000313" key="5">
    <source>
        <dbReference type="EMBL" id="KAJ8908859.1"/>
    </source>
</evidence>
<reference evidence="5 6" key="1">
    <citation type="journal article" date="2023" name="Nat. Commun.">
        <title>Origin of minicircular mitochondrial genomes in red algae.</title>
        <authorList>
            <person name="Lee Y."/>
            <person name="Cho C.H."/>
            <person name="Lee Y.M."/>
            <person name="Park S.I."/>
            <person name="Yang J.H."/>
            <person name="West J.A."/>
            <person name="Bhattacharya D."/>
            <person name="Yoon H.S."/>
        </authorList>
    </citation>
    <scope>NUCLEOTIDE SEQUENCE [LARGE SCALE GENOMIC DNA]</scope>
    <source>
        <strain evidence="5 6">CCMP1338</strain>
        <tissue evidence="5">Whole cell</tissue>
    </source>
</reference>
<organism evidence="5 6">
    <name type="scientific">Rhodosorus marinus</name>
    <dbReference type="NCBI Taxonomy" id="101924"/>
    <lineage>
        <taxon>Eukaryota</taxon>
        <taxon>Rhodophyta</taxon>
        <taxon>Stylonematophyceae</taxon>
        <taxon>Stylonematales</taxon>
        <taxon>Stylonemataceae</taxon>
        <taxon>Rhodosorus</taxon>
    </lineage>
</organism>
<dbReference type="CDD" id="cd00081">
    <property type="entry name" value="Hint"/>
    <property type="match status" value="1"/>
</dbReference>
<dbReference type="SMART" id="SM00306">
    <property type="entry name" value="HintN"/>
    <property type="match status" value="1"/>
</dbReference>
<keyword evidence="3" id="KW-0732">Signal</keyword>
<comment type="caution">
    <text evidence="5">The sequence shown here is derived from an EMBL/GenBank/DDBJ whole genome shotgun (WGS) entry which is preliminary data.</text>
</comment>
<dbReference type="GO" id="GO:0016540">
    <property type="term" value="P:protein autoprocessing"/>
    <property type="evidence" value="ECO:0007669"/>
    <property type="project" value="InterPro"/>
</dbReference>
<feature type="region of interest" description="Disordered" evidence="2">
    <location>
        <begin position="388"/>
        <end position="589"/>
    </location>
</feature>
<feature type="signal peptide" evidence="3">
    <location>
        <begin position="1"/>
        <end position="21"/>
    </location>
</feature>
<dbReference type="Gene3D" id="2.170.16.10">
    <property type="entry name" value="Hedgehog/Intein (Hint) domain"/>
    <property type="match status" value="1"/>
</dbReference>
<protein>
    <recommendedName>
        <fullName evidence="4">Hint domain-containing protein</fullName>
    </recommendedName>
</protein>
<dbReference type="EMBL" id="JAMWBK010000001">
    <property type="protein sequence ID" value="KAJ8908859.1"/>
    <property type="molecule type" value="Genomic_DNA"/>
</dbReference>